<protein>
    <submittedName>
        <fullName evidence="2">Uncharacterized protein</fullName>
    </submittedName>
</protein>
<reference evidence="3 5" key="2">
    <citation type="journal article" date="2015" name="Genome Announc.">
        <title>Expanding the biotechnology potential of lactobacilli through comparative genomics of 213 strains and associated genera.</title>
        <authorList>
            <person name="Sun Z."/>
            <person name="Harris H.M."/>
            <person name="McCann A."/>
            <person name="Guo C."/>
            <person name="Argimon S."/>
            <person name="Zhang W."/>
            <person name="Yang X."/>
            <person name="Jeffery I.B."/>
            <person name="Cooney J.C."/>
            <person name="Kagawa T.F."/>
            <person name="Liu W."/>
            <person name="Song Y."/>
            <person name="Salvetti E."/>
            <person name="Wrobel A."/>
            <person name="Rasinkangas P."/>
            <person name="Parkhill J."/>
            <person name="Rea M.C."/>
            <person name="O'Sullivan O."/>
            <person name="Ritari J."/>
            <person name="Douillard F.P."/>
            <person name="Paul Ross R."/>
            <person name="Yang R."/>
            <person name="Briner A.E."/>
            <person name="Felis G.E."/>
            <person name="de Vos W.M."/>
            <person name="Barrangou R."/>
            <person name="Klaenhammer T.R."/>
            <person name="Caufield P.W."/>
            <person name="Cui Y."/>
            <person name="Zhang H."/>
            <person name="O'Toole P.W."/>
        </authorList>
    </citation>
    <scope>NUCLEOTIDE SEQUENCE [LARGE SCALE GENOMIC DNA]</scope>
    <source>
        <strain evidence="3 5">DSM 16041</strain>
    </source>
</reference>
<gene>
    <name evidence="3" type="ORF">FC31_GL000374</name>
    <name evidence="2" type="ORF">HMPREF0494_2178</name>
</gene>
<dbReference type="EMBL" id="ACLL01000068">
    <property type="protein sequence ID" value="EEW52678.1"/>
    <property type="molecule type" value="Genomic_DNA"/>
</dbReference>
<reference evidence="2 4" key="1">
    <citation type="submission" date="2009-09" db="EMBL/GenBank/DDBJ databases">
        <authorList>
            <person name="Qin X."/>
            <person name="Bachman B."/>
            <person name="Battles P."/>
            <person name="Bell A."/>
            <person name="Bess C."/>
            <person name="Bickham C."/>
            <person name="Chaboub L."/>
            <person name="Chen D."/>
            <person name="Coyle M."/>
            <person name="Deiros D.R."/>
            <person name="Dinh H."/>
            <person name="Forbes L."/>
            <person name="Fowler G."/>
            <person name="Francisco L."/>
            <person name="Fu Q."/>
            <person name="Gubbala S."/>
            <person name="Hale W."/>
            <person name="Han Y."/>
            <person name="Hemphill L."/>
            <person name="Highlander S.K."/>
            <person name="Hirani K."/>
            <person name="Hogues M."/>
            <person name="Jackson L."/>
            <person name="Jakkamsetti A."/>
            <person name="Javaid M."/>
            <person name="Jiang H."/>
            <person name="Korchina V."/>
            <person name="Kovar C."/>
            <person name="Lara F."/>
            <person name="Lee S."/>
            <person name="Mata R."/>
            <person name="Mathew T."/>
            <person name="Moen C."/>
            <person name="Morales K."/>
            <person name="Munidasa M."/>
            <person name="Nazareth L."/>
            <person name="Ngo R."/>
            <person name="Nguyen L."/>
            <person name="Okwuonu G."/>
            <person name="Ongeri F."/>
            <person name="Patil S."/>
            <person name="Petrosino J."/>
            <person name="Pham C."/>
            <person name="Pham P."/>
            <person name="Pu L.-L."/>
            <person name="Puazo M."/>
            <person name="Raj R."/>
            <person name="Reid J."/>
            <person name="Rouhana J."/>
            <person name="Saada N."/>
            <person name="Shang Y."/>
            <person name="Simmons D."/>
            <person name="Thornton R."/>
            <person name="Warren J."/>
            <person name="Weissenberger G."/>
            <person name="Zhang J."/>
            <person name="Zhang L."/>
            <person name="Zhou C."/>
            <person name="Zhu D."/>
            <person name="Muzny D."/>
            <person name="Worley K."/>
            <person name="Gibbs R."/>
        </authorList>
    </citation>
    <scope>NUCLEOTIDE SEQUENCE [LARGE SCALE GENOMIC DNA]</scope>
    <source>
        <strain evidence="2 4">DSM 16041</strain>
    </source>
</reference>
<dbReference type="HOGENOM" id="CLU_1068683_0_0_9"/>
<dbReference type="PATRIC" id="fig|525309.8.peg.384"/>
<organism evidence="2 4">
    <name type="scientific">Limosilactobacillus antri DSM 16041</name>
    <dbReference type="NCBI Taxonomy" id="525309"/>
    <lineage>
        <taxon>Bacteria</taxon>
        <taxon>Bacillati</taxon>
        <taxon>Bacillota</taxon>
        <taxon>Bacilli</taxon>
        <taxon>Lactobacillales</taxon>
        <taxon>Lactobacillaceae</taxon>
        <taxon>Limosilactobacillus</taxon>
    </lineage>
</organism>
<keyword evidence="1" id="KW-1133">Transmembrane helix</keyword>
<dbReference type="Proteomes" id="UP000003675">
    <property type="component" value="Unassembled WGS sequence"/>
</dbReference>
<dbReference type="AlphaFoldDB" id="C8PA34"/>
<evidence type="ECO:0000256" key="1">
    <source>
        <dbReference type="SAM" id="Phobius"/>
    </source>
</evidence>
<keyword evidence="5" id="KW-1185">Reference proteome</keyword>
<sequence>MKFVYSICTNLWPLIKYTIIPLITFFWGFIRYYDERMQKNAIQIENARPLISVISSSDYFIDLHRDFENKVVFDNEEMTEKVLSRQLPSSVTQFTGFGLFNKGGGYLRDLKMVFKYGNKEDCLAYPILDVRKCVFPLPEIFNNVLNNSAIHEQPAQLFISGTTSAGEKMYGEVKLILKRDNVLPISMKWIYVENRRNKYLNSEDFCVKFKSKGLAGLFHQNSFVRKYEGIFKDKQYTASFENQFKSLGDPYDKPIEVRIK</sequence>
<keyword evidence="1" id="KW-0472">Membrane</keyword>
<evidence type="ECO:0000313" key="4">
    <source>
        <dbReference type="Proteomes" id="UP000003675"/>
    </source>
</evidence>
<comment type="caution">
    <text evidence="2">The sequence shown here is derived from an EMBL/GenBank/DDBJ whole genome shotgun (WGS) entry which is preliminary data.</text>
</comment>
<feature type="transmembrane region" description="Helical" evidence="1">
    <location>
        <begin position="12"/>
        <end position="30"/>
    </location>
</feature>
<keyword evidence="1" id="KW-0812">Transmembrane</keyword>
<name>C8PA34_9LACO</name>
<evidence type="ECO:0000313" key="2">
    <source>
        <dbReference type="EMBL" id="EEW52678.1"/>
    </source>
</evidence>
<evidence type="ECO:0000313" key="5">
    <source>
        <dbReference type="Proteomes" id="UP000051883"/>
    </source>
</evidence>
<dbReference type="EMBL" id="AZDK01000013">
    <property type="protein sequence ID" value="KRK59755.1"/>
    <property type="molecule type" value="Genomic_DNA"/>
</dbReference>
<evidence type="ECO:0000313" key="3">
    <source>
        <dbReference type="EMBL" id="KRK59755.1"/>
    </source>
</evidence>
<proteinExistence type="predicted"/>
<dbReference type="Proteomes" id="UP000051883">
    <property type="component" value="Unassembled WGS sequence"/>
</dbReference>
<dbReference type="STRING" id="525309.HMPREF0494_2178"/>
<dbReference type="RefSeq" id="WP_007124457.1">
    <property type="nucleotide sequence ID" value="NZ_AZDK01000013.1"/>
</dbReference>
<accession>C8PA34</accession>